<dbReference type="InterPro" id="IPR015881">
    <property type="entry name" value="ARHD_Rieske_2Fe_2S"/>
</dbReference>
<dbReference type="GeneID" id="41717908"/>
<dbReference type="PANTHER" id="PTHR21266">
    <property type="entry name" value="IRON-SULFUR DOMAIN CONTAINING PROTEIN"/>
    <property type="match status" value="1"/>
</dbReference>
<dbReference type="GO" id="GO:0005506">
    <property type="term" value="F:iron ion binding"/>
    <property type="evidence" value="ECO:0007669"/>
    <property type="project" value="InterPro"/>
</dbReference>
<reference evidence="10" key="1">
    <citation type="submission" date="2018-09" db="EMBL/GenBank/DDBJ databases">
        <title>Complete Genome Sequencing of Sulfolobus sp. JCM 16834.</title>
        <authorList>
            <person name="Kato S."/>
            <person name="Itoh T."/>
            <person name="Ohkuma M."/>
        </authorList>
    </citation>
    <scope>NUCLEOTIDE SEQUENCE [LARGE SCALE GENOMIC DNA]</scope>
    <source>
        <strain evidence="10">IC-007</strain>
    </source>
</reference>
<evidence type="ECO:0000313" key="7">
    <source>
        <dbReference type="EMBL" id="BBG24284.1"/>
    </source>
</evidence>
<evidence type="ECO:0000256" key="3">
    <source>
        <dbReference type="ARBA" id="ARBA00023002"/>
    </source>
</evidence>
<dbReference type="OrthoDB" id="6837at2157"/>
<accession>A0A510E3E2</accession>
<evidence type="ECO:0000313" key="8">
    <source>
        <dbReference type="EMBL" id="BBG27041.1"/>
    </source>
</evidence>
<proteinExistence type="predicted"/>
<dbReference type="SUPFAM" id="SSF50022">
    <property type="entry name" value="ISP domain"/>
    <property type="match status" value="1"/>
</dbReference>
<dbReference type="PROSITE" id="PS00570">
    <property type="entry name" value="RING_HYDROXYL_ALPHA"/>
    <property type="match status" value="1"/>
</dbReference>
<dbReference type="SUPFAM" id="SSF55961">
    <property type="entry name" value="Bet v1-like"/>
    <property type="match status" value="1"/>
</dbReference>
<dbReference type="EMBL" id="AP018929">
    <property type="protein sequence ID" value="BBG24284.1"/>
    <property type="molecule type" value="Genomic_DNA"/>
</dbReference>
<dbReference type="PROSITE" id="PS51296">
    <property type="entry name" value="RIESKE"/>
    <property type="match status" value="1"/>
</dbReference>
<dbReference type="STRING" id="1294262.GCA_001316085_00441"/>
<gene>
    <name evidence="7" type="ORF">IC006_1593</name>
    <name evidence="8" type="ORF">IC007_1570</name>
</gene>
<name>A0A510DVS9_9CREN</name>
<dbReference type="Gene3D" id="3.90.380.10">
    <property type="entry name" value="Naphthalene 1,2-dioxygenase Alpha Subunit, Chain A, domain 1"/>
    <property type="match status" value="1"/>
</dbReference>
<dbReference type="GO" id="GO:0051213">
    <property type="term" value="F:dioxygenase activity"/>
    <property type="evidence" value="ECO:0007669"/>
    <property type="project" value="UniProtKB-KW"/>
</dbReference>
<evidence type="ECO:0000256" key="2">
    <source>
        <dbReference type="ARBA" id="ARBA00022723"/>
    </source>
</evidence>
<evidence type="ECO:0000256" key="4">
    <source>
        <dbReference type="ARBA" id="ARBA00023004"/>
    </source>
</evidence>
<dbReference type="EMBL" id="AP018930">
    <property type="protein sequence ID" value="BBG27041.1"/>
    <property type="molecule type" value="Genomic_DNA"/>
</dbReference>
<accession>A0A510DVS9</accession>
<feature type="domain" description="Rieske" evidence="6">
    <location>
        <begin position="2"/>
        <end position="97"/>
    </location>
</feature>
<dbReference type="GO" id="GO:0051537">
    <property type="term" value="F:2 iron, 2 sulfur cluster binding"/>
    <property type="evidence" value="ECO:0007669"/>
    <property type="project" value="UniProtKB-KW"/>
</dbReference>
<dbReference type="Pfam" id="PF00355">
    <property type="entry name" value="Rieske"/>
    <property type="match status" value="1"/>
</dbReference>
<dbReference type="Gene3D" id="2.102.10.10">
    <property type="entry name" value="Rieske [2Fe-2S] iron-sulphur domain"/>
    <property type="match status" value="1"/>
</dbReference>
<evidence type="ECO:0000259" key="6">
    <source>
        <dbReference type="PROSITE" id="PS51296"/>
    </source>
</evidence>
<dbReference type="Pfam" id="PF19112">
    <property type="entry name" value="VanA_C"/>
    <property type="match status" value="1"/>
</dbReference>
<dbReference type="KEGG" id="step:IC006_1593"/>
<evidence type="ECO:0000256" key="5">
    <source>
        <dbReference type="ARBA" id="ARBA00023014"/>
    </source>
</evidence>
<evidence type="ECO:0000313" key="9">
    <source>
        <dbReference type="Proteomes" id="UP000322983"/>
    </source>
</evidence>
<evidence type="ECO:0000313" key="10">
    <source>
        <dbReference type="Proteomes" id="UP000325030"/>
    </source>
</evidence>
<dbReference type="RefSeq" id="WP_054845051.1">
    <property type="nucleotide sequence ID" value="NZ_AP018929.1"/>
</dbReference>
<keyword evidence="5" id="KW-0411">Iron-sulfur</keyword>
<dbReference type="InterPro" id="IPR050584">
    <property type="entry name" value="Cholesterol_7-desaturase"/>
</dbReference>
<dbReference type="Proteomes" id="UP000322983">
    <property type="component" value="Chromosome"/>
</dbReference>
<keyword evidence="1" id="KW-0001">2Fe-2S</keyword>
<keyword evidence="7" id="KW-0223">Dioxygenase</keyword>
<dbReference type="PANTHER" id="PTHR21266:SF59">
    <property type="entry name" value="BLR4922 PROTEIN"/>
    <property type="match status" value="1"/>
</dbReference>
<dbReference type="Proteomes" id="UP000325030">
    <property type="component" value="Chromosome"/>
</dbReference>
<keyword evidence="3" id="KW-0560">Oxidoreductase</keyword>
<dbReference type="InterPro" id="IPR036922">
    <property type="entry name" value="Rieske_2Fe-2S_sf"/>
</dbReference>
<dbReference type="AlphaFoldDB" id="A0A510DVS9"/>
<keyword evidence="4" id="KW-0408">Iron</keyword>
<keyword evidence="2" id="KW-0479">Metal-binding</keyword>
<sequence length="295" mass="33564">MWYVAGRNLEEIQRVRVKGIDLVIWKGSTWAAFDDRCAHRGARLSQGSIKEKHLVCPYHGWEYSDDGSVVFVPAHTMKGPGKARKYEVMSQYDLLWVKLDDLSGEIPKFQEYGDPSFMKVHCGPYLFNASPFKVVENFLDVSHFPFVHEGLLGDKNNPSIPHYNVESEGDIIVAKDIRVFQPNPDGSGNGGWENYTYKILSPYSAYFIKEGDGERKFSIFMTVTPMEEKKTMMWMIIASNYPGDPNEMRKFQDTLAEQDRAIVEGLVDGPETYVSSDATVVAYRKLLKKAGLMDF</sequence>
<keyword evidence="9" id="KW-1185">Reference proteome</keyword>
<dbReference type="InterPro" id="IPR044043">
    <property type="entry name" value="VanA_C_cat"/>
</dbReference>
<dbReference type="InterPro" id="IPR017941">
    <property type="entry name" value="Rieske_2Fe-2S"/>
</dbReference>
<reference evidence="7 9" key="2">
    <citation type="journal article" date="2020" name="Int. J. Syst. Evol. Microbiol.">
        <title>Sulfuracidifex tepidarius gen. nov., sp. nov. and transfer of Sulfolobus metallicus Huber and Stetter 1992 to the genus Sulfuracidifex as Sulfuracidifex metallicus comb. nov.</title>
        <authorList>
            <person name="Itoh T."/>
            <person name="Miura T."/>
            <person name="Sakai H.D."/>
            <person name="Kato S."/>
            <person name="Ohkuma M."/>
            <person name="Takashina T."/>
        </authorList>
    </citation>
    <scope>NUCLEOTIDE SEQUENCE [LARGE SCALE GENOMIC DNA]</scope>
    <source>
        <strain evidence="7 9">IC-006</strain>
        <strain evidence="8">IC-007</strain>
    </source>
</reference>
<organism evidence="7 9">
    <name type="scientific">Sulfuracidifex tepidarius</name>
    <dbReference type="NCBI Taxonomy" id="1294262"/>
    <lineage>
        <taxon>Archaea</taxon>
        <taxon>Thermoproteota</taxon>
        <taxon>Thermoprotei</taxon>
        <taxon>Sulfolobales</taxon>
        <taxon>Sulfolobaceae</taxon>
        <taxon>Sulfuracidifex</taxon>
    </lineage>
</organism>
<protein>
    <submittedName>
        <fullName evidence="7">3-phenylpropionate/cinnamic acid dioxygenase subunit alpha</fullName>
    </submittedName>
</protein>
<evidence type="ECO:0000256" key="1">
    <source>
        <dbReference type="ARBA" id="ARBA00022714"/>
    </source>
</evidence>